<evidence type="ECO:0000313" key="1">
    <source>
        <dbReference type="EMBL" id="KAH7087120.1"/>
    </source>
</evidence>
<sequence length="138" mass="15477">MGININKNGKSSVSLSSNATNTVCEVCRRIVDEVSASNWHKDLIHHESRHVLERSTASSCRICTLLLEQIHSFADHLYPEPWKEVFSITCESDPSATIGQKSFQLRPWCQRIGLSEPLSVGFTFELVEEKIGMQTTGL</sequence>
<dbReference type="AlphaFoldDB" id="A0A8K0R743"/>
<proteinExistence type="predicted"/>
<keyword evidence="2" id="KW-1185">Reference proteome</keyword>
<accession>A0A8K0R743</accession>
<comment type="caution">
    <text evidence="1">The sequence shown here is derived from an EMBL/GenBank/DDBJ whole genome shotgun (WGS) entry which is preliminary data.</text>
</comment>
<gene>
    <name evidence="1" type="ORF">FB567DRAFT_526958</name>
</gene>
<protein>
    <submittedName>
        <fullName evidence="1">Uncharacterized protein</fullName>
    </submittedName>
</protein>
<evidence type="ECO:0000313" key="2">
    <source>
        <dbReference type="Proteomes" id="UP000813461"/>
    </source>
</evidence>
<name>A0A8K0R743_9PLEO</name>
<dbReference type="Proteomes" id="UP000813461">
    <property type="component" value="Unassembled WGS sequence"/>
</dbReference>
<organism evidence="1 2">
    <name type="scientific">Paraphoma chrysanthemicola</name>
    <dbReference type="NCBI Taxonomy" id="798071"/>
    <lineage>
        <taxon>Eukaryota</taxon>
        <taxon>Fungi</taxon>
        <taxon>Dikarya</taxon>
        <taxon>Ascomycota</taxon>
        <taxon>Pezizomycotina</taxon>
        <taxon>Dothideomycetes</taxon>
        <taxon>Pleosporomycetidae</taxon>
        <taxon>Pleosporales</taxon>
        <taxon>Pleosporineae</taxon>
        <taxon>Phaeosphaeriaceae</taxon>
        <taxon>Paraphoma</taxon>
    </lineage>
</organism>
<dbReference type="EMBL" id="JAGMVJ010000010">
    <property type="protein sequence ID" value="KAH7087120.1"/>
    <property type="molecule type" value="Genomic_DNA"/>
</dbReference>
<reference evidence="1" key="1">
    <citation type="journal article" date="2021" name="Nat. Commun.">
        <title>Genetic determinants of endophytism in the Arabidopsis root mycobiome.</title>
        <authorList>
            <person name="Mesny F."/>
            <person name="Miyauchi S."/>
            <person name="Thiergart T."/>
            <person name="Pickel B."/>
            <person name="Atanasova L."/>
            <person name="Karlsson M."/>
            <person name="Huettel B."/>
            <person name="Barry K.W."/>
            <person name="Haridas S."/>
            <person name="Chen C."/>
            <person name="Bauer D."/>
            <person name="Andreopoulos W."/>
            <person name="Pangilinan J."/>
            <person name="LaButti K."/>
            <person name="Riley R."/>
            <person name="Lipzen A."/>
            <person name="Clum A."/>
            <person name="Drula E."/>
            <person name="Henrissat B."/>
            <person name="Kohler A."/>
            <person name="Grigoriev I.V."/>
            <person name="Martin F.M."/>
            <person name="Hacquard S."/>
        </authorList>
    </citation>
    <scope>NUCLEOTIDE SEQUENCE</scope>
    <source>
        <strain evidence="1">MPI-SDFR-AT-0120</strain>
    </source>
</reference>